<organism evidence="1 2">
    <name type="scientific">Sphingomonas parapaucimobilis NBRC 15100</name>
    <dbReference type="NCBI Taxonomy" id="1219049"/>
    <lineage>
        <taxon>Bacteria</taxon>
        <taxon>Pseudomonadati</taxon>
        <taxon>Pseudomonadota</taxon>
        <taxon>Alphaproteobacteria</taxon>
        <taxon>Sphingomonadales</taxon>
        <taxon>Sphingomonadaceae</taxon>
        <taxon>Sphingomonas</taxon>
    </lineage>
</organism>
<dbReference type="Proteomes" id="UP000032305">
    <property type="component" value="Unassembled WGS sequence"/>
</dbReference>
<evidence type="ECO:0000313" key="2">
    <source>
        <dbReference type="Proteomes" id="UP000032305"/>
    </source>
</evidence>
<proteinExistence type="predicted"/>
<dbReference type="OrthoDB" id="7998346at2"/>
<sequence length="280" mass="30660">MAKSVSITVHPSDLSGEYLTVSDAMRQVLDMIGALEGIEAGDAQERQIVWRLTEAHTNSPPFTVTAEAFSRDPQVSVAFEAERVTHLYAVAVSSVLRGERPDWLESEPGKLLKRALKRNLNGVGHTDLVIGDAPPIVIVPTTARIGLEALADVEPGDEAQRIEYGAIECQVIGLTRYYSSPAIIVLERLSNSKVVCVLTPQLAKQLGPEHQWSEAWEGQNLRIGGKLSYGADGKLRRINATFHEPIEWADVSVADLKKLDITGGLTVQQHLSEFWGEKFG</sequence>
<dbReference type="AlphaFoldDB" id="A0A0A1W932"/>
<comment type="caution">
    <text evidence="1">The sequence shown here is derived from an EMBL/GenBank/DDBJ whole genome shotgun (WGS) entry which is preliminary data.</text>
</comment>
<name>A0A0A1W932_9SPHN</name>
<gene>
    <name evidence="1" type="ORF">SP5_070_00380</name>
</gene>
<protein>
    <submittedName>
        <fullName evidence="1">Uncharacterized protein</fullName>
    </submittedName>
</protein>
<dbReference type="EMBL" id="BBPI01000070">
    <property type="protein sequence ID" value="GAM01955.1"/>
    <property type="molecule type" value="Genomic_DNA"/>
</dbReference>
<evidence type="ECO:0000313" key="1">
    <source>
        <dbReference type="EMBL" id="GAM01955.1"/>
    </source>
</evidence>
<dbReference type="RefSeq" id="WP_157013726.1">
    <property type="nucleotide sequence ID" value="NZ_BBPI01000070.1"/>
</dbReference>
<keyword evidence="2" id="KW-1185">Reference proteome</keyword>
<reference evidence="1 2" key="1">
    <citation type="submission" date="2014-11" db="EMBL/GenBank/DDBJ databases">
        <title>Whole genome shotgun sequence of Sphingomonas parapaucimobilis NBRC 15100.</title>
        <authorList>
            <person name="Katano-Makiyama Y."/>
            <person name="Hosoyama A."/>
            <person name="Hashimoto M."/>
            <person name="Hosoyama Y."/>
            <person name="Noguchi M."/>
            <person name="Numata M."/>
            <person name="Tsuchikane K."/>
            <person name="Hirakata S."/>
            <person name="Uohara A."/>
            <person name="Shimodaira J."/>
            <person name="Ohji S."/>
            <person name="Ichikawa N."/>
            <person name="Kimura A."/>
            <person name="Yamazoe A."/>
            <person name="Fujita N."/>
        </authorList>
    </citation>
    <scope>NUCLEOTIDE SEQUENCE [LARGE SCALE GENOMIC DNA]</scope>
    <source>
        <strain evidence="1 2">NBRC 15100</strain>
    </source>
</reference>
<accession>A0A0A1W932</accession>